<accession>A0A8S1J8C2</accession>
<dbReference type="EMBL" id="CAJHUC010001723">
    <property type="protein sequence ID" value="CAD7702143.1"/>
    <property type="molecule type" value="Genomic_DNA"/>
</dbReference>
<comment type="caution">
    <text evidence="4">The sequence shown here is derived from an EMBL/GenBank/DDBJ whole genome shotgun (WGS) entry which is preliminary data.</text>
</comment>
<keyword evidence="1" id="KW-0175">Coiled coil</keyword>
<name>A0A8S1J8C2_9CHLO</name>
<feature type="transmembrane region" description="Helical" evidence="3">
    <location>
        <begin position="297"/>
        <end position="318"/>
    </location>
</feature>
<protein>
    <submittedName>
        <fullName evidence="4">Uncharacterized protein</fullName>
    </submittedName>
</protein>
<proteinExistence type="predicted"/>
<feature type="region of interest" description="Disordered" evidence="2">
    <location>
        <begin position="201"/>
        <end position="234"/>
    </location>
</feature>
<feature type="coiled-coil region" evidence="1">
    <location>
        <begin position="253"/>
        <end position="287"/>
    </location>
</feature>
<keyword evidence="3" id="KW-0812">Transmembrane</keyword>
<keyword evidence="3" id="KW-0472">Membrane</keyword>
<sequence length="355" mass="37671">MRPPGKIAIGVAGGGRGSGTRAEISFSSPWGLGALRDRRGGRAALRAVVDGKGPEVGDEGEPWWKGLTRLVPRKLPAVYLLAKAKEGDVVTAVYALVAGSAVLAILFSPDLESGRVTDGVSLLGVFYVFSQSIERLLEPLKAYFRFGEAKKEVEAAGSAAMEEAIGELKKVVPAIEEGKVMEEVAKVGPEILGAIAAGIAEEEDGDDEEDQEADAQQPDRQQPNAERLDGEQPNTVLAADATVQVRSRGLDRVRRAAHKRAAMKEKKKAAKENVQNKVKDLQDVKEDVGRIKKNTAVIFWGMASALAMMLSLTAHIGLLHAVGLNPPPALDVIVTGLAVGAGTQPLNKIISVLKK</sequence>
<evidence type="ECO:0000256" key="3">
    <source>
        <dbReference type="SAM" id="Phobius"/>
    </source>
</evidence>
<dbReference type="AlphaFoldDB" id="A0A8S1J8C2"/>
<feature type="transmembrane region" description="Helical" evidence="3">
    <location>
        <begin position="89"/>
        <end position="107"/>
    </location>
</feature>
<feature type="compositionally biased region" description="Acidic residues" evidence="2">
    <location>
        <begin position="201"/>
        <end position="213"/>
    </location>
</feature>
<reference evidence="4" key="1">
    <citation type="submission" date="2020-12" db="EMBL/GenBank/DDBJ databases">
        <authorList>
            <person name="Iha C."/>
        </authorList>
    </citation>
    <scope>NUCLEOTIDE SEQUENCE</scope>
</reference>
<organism evidence="4 5">
    <name type="scientific">Ostreobium quekettii</name>
    <dbReference type="NCBI Taxonomy" id="121088"/>
    <lineage>
        <taxon>Eukaryota</taxon>
        <taxon>Viridiplantae</taxon>
        <taxon>Chlorophyta</taxon>
        <taxon>core chlorophytes</taxon>
        <taxon>Ulvophyceae</taxon>
        <taxon>TCBD clade</taxon>
        <taxon>Bryopsidales</taxon>
        <taxon>Ostreobineae</taxon>
        <taxon>Ostreobiaceae</taxon>
        <taxon>Ostreobium</taxon>
    </lineage>
</organism>
<evidence type="ECO:0000256" key="1">
    <source>
        <dbReference type="SAM" id="Coils"/>
    </source>
</evidence>
<dbReference type="OrthoDB" id="10653227at2759"/>
<keyword evidence="3" id="KW-1133">Transmembrane helix</keyword>
<evidence type="ECO:0000256" key="2">
    <source>
        <dbReference type="SAM" id="MobiDB-lite"/>
    </source>
</evidence>
<gene>
    <name evidence="4" type="ORF">OSTQU699_LOCUS7500</name>
</gene>
<keyword evidence="5" id="KW-1185">Reference proteome</keyword>
<evidence type="ECO:0000313" key="5">
    <source>
        <dbReference type="Proteomes" id="UP000708148"/>
    </source>
</evidence>
<evidence type="ECO:0000313" key="4">
    <source>
        <dbReference type="EMBL" id="CAD7702143.1"/>
    </source>
</evidence>
<dbReference type="Proteomes" id="UP000708148">
    <property type="component" value="Unassembled WGS sequence"/>
</dbReference>